<feature type="chain" id="PRO_5041952186" evidence="7">
    <location>
        <begin position="19"/>
        <end position="430"/>
    </location>
</feature>
<dbReference type="InterPro" id="IPR051681">
    <property type="entry name" value="Ser/Thr_Kinases-Pseudokinases"/>
</dbReference>
<dbReference type="InterPro" id="IPR001245">
    <property type="entry name" value="Ser-Thr/Tyr_kinase_cat_dom"/>
</dbReference>
<keyword evidence="2" id="KW-0547">Nucleotide-binding</keyword>
<comment type="caution">
    <text evidence="9">The sequence shown here is derived from an EMBL/GenBank/DDBJ whole genome shotgun (WGS) entry which is preliminary data.</text>
</comment>
<dbReference type="InterPro" id="IPR011009">
    <property type="entry name" value="Kinase-like_dom_sf"/>
</dbReference>
<reference evidence="9" key="1">
    <citation type="submission" date="2023-03" db="EMBL/GenBank/DDBJ databases">
        <title>Massive genome expansion in bonnet fungi (Mycena s.s.) driven by repeated elements and novel gene families across ecological guilds.</title>
        <authorList>
            <consortium name="Lawrence Berkeley National Laboratory"/>
            <person name="Harder C.B."/>
            <person name="Miyauchi S."/>
            <person name="Viragh M."/>
            <person name="Kuo A."/>
            <person name="Thoen E."/>
            <person name="Andreopoulos B."/>
            <person name="Lu D."/>
            <person name="Skrede I."/>
            <person name="Drula E."/>
            <person name="Henrissat B."/>
            <person name="Morin E."/>
            <person name="Kohler A."/>
            <person name="Barry K."/>
            <person name="LaButti K."/>
            <person name="Morin E."/>
            <person name="Salamov A."/>
            <person name="Lipzen A."/>
            <person name="Mereny Z."/>
            <person name="Hegedus B."/>
            <person name="Baldrian P."/>
            <person name="Stursova M."/>
            <person name="Weitz H."/>
            <person name="Taylor A."/>
            <person name="Grigoriev I.V."/>
            <person name="Nagy L.G."/>
            <person name="Martin F."/>
            <person name="Kauserud H."/>
        </authorList>
    </citation>
    <scope>NUCLEOTIDE SEQUENCE</scope>
    <source>
        <strain evidence="9">CBHHK200</strain>
    </source>
</reference>
<feature type="compositionally biased region" description="Polar residues" evidence="5">
    <location>
        <begin position="126"/>
        <end position="140"/>
    </location>
</feature>
<dbReference type="Pfam" id="PF07714">
    <property type="entry name" value="PK_Tyr_Ser-Thr"/>
    <property type="match status" value="1"/>
</dbReference>
<dbReference type="PANTHER" id="PTHR44329">
    <property type="entry name" value="SERINE/THREONINE-PROTEIN KINASE TNNI3K-RELATED"/>
    <property type="match status" value="1"/>
</dbReference>
<dbReference type="Proteomes" id="UP001218188">
    <property type="component" value="Unassembled WGS sequence"/>
</dbReference>
<dbReference type="GO" id="GO:0005524">
    <property type="term" value="F:ATP binding"/>
    <property type="evidence" value="ECO:0007669"/>
    <property type="project" value="UniProtKB-KW"/>
</dbReference>
<dbReference type="PRINTS" id="PR00109">
    <property type="entry name" value="TYRKINASE"/>
</dbReference>
<keyword evidence="4" id="KW-0067">ATP-binding</keyword>
<accession>A0AAD6X122</accession>
<dbReference type="Gene3D" id="1.10.510.10">
    <property type="entry name" value="Transferase(Phosphotransferase) domain 1"/>
    <property type="match status" value="1"/>
</dbReference>
<keyword evidence="6" id="KW-1133">Transmembrane helix</keyword>
<feature type="transmembrane region" description="Helical" evidence="6">
    <location>
        <begin position="29"/>
        <end position="49"/>
    </location>
</feature>
<keyword evidence="7" id="KW-0732">Signal</keyword>
<evidence type="ECO:0000256" key="5">
    <source>
        <dbReference type="SAM" id="MobiDB-lite"/>
    </source>
</evidence>
<feature type="signal peptide" evidence="7">
    <location>
        <begin position="1"/>
        <end position="18"/>
    </location>
</feature>
<keyword evidence="10" id="KW-1185">Reference proteome</keyword>
<organism evidence="9 10">
    <name type="scientific">Mycena alexandri</name>
    <dbReference type="NCBI Taxonomy" id="1745969"/>
    <lineage>
        <taxon>Eukaryota</taxon>
        <taxon>Fungi</taxon>
        <taxon>Dikarya</taxon>
        <taxon>Basidiomycota</taxon>
        <taxon>Agaricomycotina</taxon>
        <taxon>Agaricomycetes</taxon>
        <taxon>Agaricomycetidae</taxon>
        <taxon>Agaricales</taxon>
        <taxon>Marasmiineae</taxon>
        <taxon>Mycenaceae</taxon>
        <taxon>Mycena</taxon>
    </lineage>
</organism>
<evidence type="ECO:0000256" key="6">
    <source>
        <dbReference type="SAM" id="Phobius"/>
    </source>
</evidence>
<proteinExistence type="predicted"/>
<evidence type="ECO:0000256" key="2">
    <source>
        <dbReference type="ARBA" id="ARBA00022741"/>
    </source>
</evidence>
<evidence type="ECO:0000256" key="4">
    <source>
        <dbReference type="ARBA" id="ARBA00022840"/>
    </source>
</evidence>
<feature type="region of interest" description="Disordered" evidence="5">
    <location>
        <begin position="119"/>
        <end position="140"/>
    </location>
</feature>
<evidence type="ECO:0000313" key="9">
    <source>
        <dbReference type="EMBL" id="KAJ7034943.1"/>
    </source>
</evidence>
<dbReference type="SMART" id="SM00220">
    <property type="entry name" value="S_TKc"/>
    <property type="match status" value="1"/>
</dbReference>
<evidence type="ECO:0000256" key="3">
    <source>
        <dbReference type="ARBA" id="ARBA00022777"/>
    </source>
</evidence>
<evidence type="ECO:0000259" key="8">
    <source>
        <dbReference type="PROSITE" id="PS50011"/>
    </source>
</evidence>
<dbReference type="PANTHER" id="PTHR44329:SF288">
    <property type="entry name" value="MITOGEN-ACTIVATED PROTEIN KINASE KINASE KINASE 20"/>
    <property type="match status" value="1"/>
</dbReference>
<protein>
    <submittedName>
        <fullName evidence="9">Kinase-like domain-containing protein</fullName>
    </submittedName>
</protein>
<dbReference type="PROSITE" id="PS00108">
    <property type="entry name" value="PROTEIN_KINASE_ST"/>
    <property type="match status" value="1"/>
</dbReference>
<keyword evidence="6" id="KW-0472">Membrane</keyword>
<dbReference type="EMBL" id="JARJCM010000053">
    <property type="protein sequence ID" value="KAJ7034943.1"/>
    <property type="molecule type" value="Genomic_DNA"/>
</dbReference>
<evidence type="ECO:0000313" key="10">
    <source>
        <dbReference type="Proteomes" id="UP001218188"/>
    </source>
</evidence>
<feature type="domain" description="Protein kinase" evidence="8">
    <location>
        <begin position="161"/>
        <end position="425"/>
    </location>
</feature>
<keyword evidence="3 9" id="KW-0418">Kinase</keyword>
<name>A0AAD6X122_9AGAR</name>
<dbReference type="InterPro" id="IPR008271">
    <property type="entry name" value="Ser/Thr_kinase_AS"/>
</dbReference>
<dbReference type="InterPro" id="IPR000719">
    <property type="entry name" value="Prot_kinase_dom"/>
</dbReference>
<keyword evidence="6" id="KW-0812">Transmembrane</keyword>
<sequence length="430" mass="47360">MLIVVVQILLVFVSGVVFQATGIGGRESGVLFVSGLVPVPLGIFVRLLLGIEKLLTKLGLWYHLDSLPTRAESQTTRLSPEEERPVSLLLTPTTTTYGVYDPANFDPLYLDYSNERSHETSDDLRSTGTVYAESSSSSGNTSFHNLSLAGQVIPGKGTVTLESWWPFAKGGYSNIYRGTLIESERKSRVAVKMIISDDGLGRPDFVRLDREARVWVQLNHPNLVPFIGLSCDISKWPCLVSPLYEWDVGACLRDNPSADRKTIILGVASGLEYLHAKEVIHGDLKVSNVFVDQHGVAYIGDFGLSKILNHSGYTTGSVGTVPYMAPELLYIMDSGRQTTHPTTSKASDVYSFGLLALEILTSERPKGRPSQQLVTMKMFSDLRPKRTDYLSVPDEIWSVLNRCWESDPDARPSASALRLQLVSAFDLISA</sequence>
<keyword evidence="1" id="KW-0808">Transferase</keyword>
<dbReference type="PROSITE" id="PS50011">
    <property type="entry name" value="PROTEIN_KINASE_DOM"/>
    <property type="match status" value="1"/>
</dbReference>
<dbReference type="GO" id="GO:0004674">
    <property type="term" value="F:protein serine/threonine kinase activity"/>
    <property type="evidence" value="ECO:0007669"/>
    <property type="project" value="TreeGrafter"/>
</dbReference>
<dbReference type="AlphaFoldDB" id="A0AAD6X122"/>
<dbReference type="SUPFAM" id="SSF56112">
    <property type="entry name" value="Protein kinase-like (PK-like)"/>
    <property type="match status" value="1"/>
</dbReference>
<evidence type="ECO:0000256" key="7">
    <source>
        <dbReference type="SAM" id="SignalP"/>
    </source>
</evidence>
<evidence type="ECO:0000256" key="1">
    <source>
        <dbReference type="ARBA" id="ARBA00022679"/>
    </source>
</evidence>
<gene>
    <name evidence="9" type="ORF">C8F04DRAFT_1099565</name>
</gene>